<keyword evidence="3" id="KW-1185">Reference proteome</keyword>
<dbReference type="EMBL" id="BJUA01000018">
    <property type="protein sequence ID" value="GEK19144.1"/>
    <property type="molecule type" value="Genomic_DNA"/>
</dbReference>
<organism evidence="2 3">
    <name type="scientific">Cellulomonas persica</name>
    <dbReference type="NCBI Taxonomy" id="76861"/>
    <lineage>
        <taxon>Bacteria</taxon>
        <taxon>Bacillati</taxon>
        <taxon>Actinomycetota</taxon>
        <taxon>Actinomycetes</taxon>
        <taxon>Micrococcales</taxon>
        <taxon>Cellulomonadaceae</taxon>
        <taxon>Cellulomonas</taxon>
    </lineage>
</organism>
<evidence type="ECO:0000256" key="1">
    <source>
        <dbReference type="SAM" id="MobiDB-lite"/>
    </source>
</evidence>
<name>A0A510UWS9_9CELL</name>
<proteinExistence type="predicted"/>
<feature type="region of interest" description="Disordered" evidence="1">
    <location>
        <begin position="1"/>
        <end position="26"/>
    </location>
</feature>
<evidence type="ECO:0000313" key="2">
    <source>
        <dbReference type="EMBL" id="GEK19144.1"/>
    </source>
</evidence>
<evidence type="ECO:0000313" key="3">
    <source>
        <dbReference type="Proteomes" id="UP000321386"/>
    </source>
</evidence>
<protein>
    <submittedName>
        <fullName evidence="2">Uncharacterized protein</fullName>
    </submittedName>
</protein>
<comment type="caution">
    <text evidence="2">The sequence shown here is derived from an EMBL/GenBank/DDBJ whole genome shotgun (WGS) entry which is preliminary data.</text>
</comment>
<dbReference type="Proteomes" id="UP000321386">
    <property type="component" value="Unassembled WGS sequence"/>
</dbReference>
<accession>A0A510UWS9</accession>
<dbReference type="RefSeq" id="WP_246783968.1">
    <property type="nucleotide sequence ID" value="NZ_BJUA01000018.1"/>
</dbReference>
<feature type="compositionally biased region" description="Basic and acidic residues" evidence="1">
    <location>
        <begin position="1"/>
        <end position="12"/>
    </location>
</feature>
<sequence>MSTSDETPRDDEPAVEPGAPDDLADVVVPDDLSGLVTDEPSDVATVDDALADDEGPDVVVPDDLSGLLEQTAEVPSIALVVTQVAAPEPLAAACALANVQVDAVPTSVGAVAVLRDPAAAEAGAAAISQLLRQLPVVLLTRREGQISAARWIGGAHDDELPAGLVLSDAPAVLEDLLLGGVDVSEVPGVVTSVGMSRWKAMRALARGRKR</sequence>
<gene>
    <name evidence="2" type="ORF">CPE01_28770</name>
</gene>
<reference evidence="2 3" key="1">
    <citation type="submission" date="2019-07" db="EMBL/GenBank/DDBJ databases">
        <title>Whole genome shotgun sequence of Cellulomonas persica NBRC 101101.</title>
        <authorList>
            <person name="Hosoyama A."/>
            <person name="Uohara A."/>
            <person name="Ohji S."/>
            <person name="Ichikawa N."/>
        </authorList>
    </citation>
    <scope>NUCLEOTIDE SEQUENCE [LARGE SCALE GENOMIC DNA]</scope>
    <source>
        <strain evidence="2 3">NBRC 101101</strain>
    </source>
</reference>
<dbReference type="AlphaFoldDB" id="A0A510UWS9"/>